<name>A0A0A8Z0A6_ARUDO</name>
<protein>
    <submittedName>
        <fullName evidence="1">Uncharacterized protein</fullName>
    </submittedName>
</protein>
<accession>A0A0A8Z0A6</accession>
<dbReference type="AlphaFoldDB" id="A0A0A8Z0A6"/>
<evidence type="ECO:0000313" key="1">
    <source>
        <dbReference type="EMBL" id="JAD30155.1"/>
    </source>
</evidence>
<reference evidence="1" key="2">
    <citation type="journal article" date="2015" name="Data Brief">
        <title>Shoot transcriptome of the giant reed, Arundo donax.</title>
        <authorList>
            <person name="Barrero R.A."/>
            <person name="Guerrero F.D."/>
            <person name="Moolhuijzen P."/>
            <person name="Goolsby J.A."/>
            <person name="Tidwell J."/>
            <person name="Bellgard S.E."/>
            <person name="Bellgard M.I."/>
        </authorList>
    </citation>
    <scope>NUCLEOTIDE SEQUENCE</scope>
    <source>
        <tissue evidence="1">Shoot tissue taken approximately 20 cm above the soil surface</tissue>
    </source>
</reference>
<organism evidence="1">
    <name type="scientific">Arundo donax</name>
    <name type="common">Giant reed</name>
    <name type="synonym">Donax arundinaceus</name>
    <dbReference type="NCBI Taxonomy" id="35708"/>
    <lineage>
        <taxon>Eukaryota</taxon>
        <taxon>Viridiplantae</taxon>
        <taxon>Streptophyta</taxon>
        <taxon>Embryophyta</taxon>
        <taxon>Tracheophyta</taxon>
        <taxon>Spermatophyta</taxon>
        <taxon>Magnoliopsida</taxon>
        <taxon>Liliopsida</taxon>
        <taxon>Poales</taxon>
        <taxon>Poaceae</taxon>
        <taxon>PACMAD clade</taxon>
        <taxon>Arundinoideae</taxon>
        <taxon>Arundineae</taxon>
        <taxon>Arundo</taxon>
    </lineage>
</organism>
<sequence>MPRHSSAFLKTTNMSFAQIHHGLNDRICLKMALLGAFSKSNGQWHFRDHETF</sequence>
<reference evidence="1" key="1">
    <citation type="submission" date="2014-09" db="EMBL/GenBank/DDBJ databases">
        <authorList>
            <person name="Magalhaes I.L.F."/>
            <person name="Oliveira U."/>
            <person name="Santos F.R."/>
            <person name="Vidigal T.H.D.A."/>
            <person name="Brescovit A.D."/>
            <person name="Santos A.J."/>
        </authorList>
    </citation>
    <scope>NUCLEOTIDE SEQUENCE</scope>
    <source>
        <tissue evidence="1">Shoot tissue taken approximately 20 cm above the soil surface</tissue>
    </source>
</reference>
<dbReference type="EMBL" id="GBRH01267740">
    <property type="protein sequence ID" value="JAD30155.1"/>
    <property type="molecule type" value="Transcribed_RNA"/>
</dbReference>
<proteinExistence type="predicted"/>